<dbReference type="Proteomes" id="UP000593571">
    <property type="component" value="Unassembled WGS sequence"/>
</dbReference>
<protein>
    <submittedName>
        <fullName evidence="1">Uncharacterized protein</fullName>
    </submittedName>
</protein>
<sequence>MKRVKARTLRSQIGRVCVSEGTLSPSPHTLFPQETLILAAEEFAYRLLFQRIWIWISL</sequence>
<accession>A0A7J8H9V2</accession>
<name>A0A7J8H9V2_ROUAE</name>
<evidence type="ECO:0000313" key="2">
    <source>
        <dbReference type="Proteomes" id="UP000593571"/>
    </source>
</evidence>
<comment type="caution">
    <text evidence="1">The sequence shown here is derived from an EMBL/GenBank/DDBJ whole genome shotgun (WGS) entry which is preliminary data.</text>
</comment>
<dbReference type="AlphaFoldDB" id="A0A7J8H9V2"/>
<keyword evidence="2" id="KW-1185">Reference proteome</keyword>
<organism evidence="1 2">
    <name type="scientific">Rousettus aegyptiacus</name>
    <name type="common">Egyptian fruit bat</name>
    <name type="synonym">Pteropus aegyptiacus</name>
    <dbReference type="NCBI Taxonomy" id="9407"/>
    <lineage>
        <taxon>Eukaryota</taxon>
        <taxon>Metazoa</taxon>
        <taxon>Chordata</taxon>
        <taxon>Craniata</taxon>
        <taxon>Vertebrata</taxon>
        <taxon>Euteleostomi</taxon>
        <taxon>Mammalia</taxon>
        <taxon>Eutheria</taxon>
        <taxon>Laurasiatheria</taxon>
        <taxon>Chiroptera</taxon>
        <taxon>Yinpterochiroptera</taxon>
        <taxon>Pteropodoidea</taxon>
        <taxon>Pteropodidae</taxon>
        <taxon>Rousettinae</taxon>
        <taxon>Rousettus</taxon>
    </lineage>
</organism>
<proteinExistence type="predicted"/>
<reference evidence="1 2" key="1">
    <citation type="journal article" date="2020" name="Nature">
        <title>Six reference-quality genomes reveal evolution of bat adaptations.</title>
        <authorList>
            <person name="Jebb D."/>
            <person name="Huang Z."/>
            <person name="Pippel M."/>
            <person name="Hughes G.M."/>
            <person name="Lavrichenko K."/>
            <person name="Devanna P."/>
            <person name="Winkler S."/>
            <person name="Jermiin L.S."/>
            <person name="Skirmuntt E.C."/>
            <person name="Katzourakis A."/>
            <person name="Burkitt-Gray L."/>
            <person name="Ray D.A."/>
            <person name="Sullivan K.A.M."/>
            <person name="Roscito J.G."/>
            <person name="Kirilenko B.M."/>
            <person name="Davalos L.M."/>
            <person name="Corthals A.P."/>
            <person name="Power M.L."/>
            <person name="Jones G."/>
            <person name="Ransome R.D."/>
            <person name="Dechmann D.K.N."/>
            <person name="Locatelli A.G."/>
            <person name="Puechmaille S.J."/>
            <person name="Fedrigo O."/>
            <person name="Jarvis E.D."/>
            <person name="Hiller M."/>
            <person name="Vernes S.C."/>
            <person name="Myers E.W."/>
            <person name="Teeling E.C."/>
        </authorList>
    </citation>
    <scope>NUCLEOTIDE SEQUENCE [LARGE SCALE GENOMIC DNA]</scope>
    <source>
        <strain evidence="1">MRouAeg1</strain>
        <tissue evidence="1">Muscle</tissue>
    </source>
</reference>
<gene>
    <name evidence="1" type="ORF">HJG63_020553</name>
</gene>
<evidence type="ECO:0000313" key="1">
    <source>
        <dbReference type="EMBL" id="KAF6468649.1"/>
    </source>
</evidence>
<dbReference type="EMBL" id="JACASE010000005">
    <property type="protein sequence ID" value="KAF6468649.1"/>
    <property type="molecule type" value="Genomic_DNA"/>
</dbReference>